<evidence type="ECO:0000313" key="2">
    <source>
        <dbReference type="Proteomes" id="UP000590564"/>
    </source>
</evidence>
<organism evidence="1 2">
    <name type="scientific">Methanococcus maripaludis</name>
    <name type="common">Methanococcus deltae</name>
    <dbReference type="NCBI Taxonomy" id="39152"/>
    <lineage>
        <taxon>Archaea</taxon>
        <taxon>Methanobacteriati</taxon>
        <taxon>Methanobacteriota</taxon>
        <taxon>Methanomada group</taxon>
        <taxon>Methanococci</taxon>
        <taxon>Methanococcales</taxon>
        <taxon>Methanococcaceae</taxon>
        <taxon>Methanococcus</taxon>
    </lineage>
</organism>
<dbReference type="EMBL" id="JACHED010000005">
    <property type="protein sequence ID" value="MBB6497792.1"/>
    <property type="molecule type" value="Genomic_DNA"/>
</dbReference>
<protein>
    <submittedName>
        <fullName evidence="1">Uncharacterized protein</fullName>
    </submittedName>
</protein>
<dbReference type="Proteomes" id="UP000590564">
    <property type="component" value="Unassembled WGS sequence"/>
</dbReference>
<gene>
    <name evidence="1" type="ORF">HNP96_001851</name>
</gene>
<comment type="caution">
    <text evidence="1">The sequence shown here is derived from an EMBL/GenBank/DDBJ whole genome shotgun (WGS) entry which is preliminary data.</text>
</comment>
<name>A0A7J9SET4_METMI</name>
<evidence type="ECO:0000313" key="1">
    <source>
        <dbReference type="EMBL" id="MBB6497792.1"/>
    </source>
</evidence>
<sequence length="61" mass="6961">MELTEVNITELGKYGTLKMSPSFHINFPKVLREYGEFLKGYECVKLNKEVKIELGPLNTGI</sequence>
<dbReference type="RefSeq" id="WP_184232072.1">
    <property type="nucleotide sequence ID" value="NZ_JACHED010000005.1"/>
</dbReference>
<proteinExistence type="predicted"/>
<reference evidence="1 2" key="1">
    <citation type="submission" date="2020-08" db="EMBL/GenBank/DDBJ databases">
        <title>Genomic Encyclopedia of Type Strains, Phase IV (KMG-V): Genome sequencing to study the core and pangenomes of soil and plant-associated prokaryotes.</title>
        <authorList>
            <person name="Whitman W."/>
        </authorList>
    </citation>
    <scope>NUCLEOTIDE SEQUENCE [LARGE SCALE GENOMIC DNA]</scope>
    <source>
        <strain evidence="1 2">D1</strain>
    </source>
</reference>
<dbReference type="AlphaFoldDB" id="A0A7J9SET4"/>
<accession>A0A7J9SET4</accession>